<dbReference type="InterPro" id="IPR001251">
    <property type="entry name" value="CRAL-TRIO_dom"/>
</dbReference>
<dbReference type="PANTHER" id="PTHR10174:SF213">
    <property type="entry name" value="CRAL-TRIO DOMAIN-CONTAINING PROTEIN"/>
    <property type="match status" value="1"/>
</dbReference>
<evidence type="ECO:0000313" key="3">
    <source>
        <dbReference type="Proteomes" id="UP001458880"/>
    </source>
</evidence>
<gene>
    <name evidence="2" type="ORF">QE152_g1420</name>
</gene>
<dbReference type="SUPFAM" id="SSF52087">
    <property type="entry name" value="CRAL/TRIO domain"/>
    <property type="match status" value="1"/>
</dbReference>
<dbReference type="InterPro" id="IPR036273">
    <property type="entry name" value="CRAL/TRIO_N_dom_sf"/>
</dbReference>
<name>A0AAW1N3X2_POPJA</name>
<reference evidence="2 3" key="1">
    <citation type="journal article" date="2024" name="BMC Genomics">
        <title>De novo assembly and annotation of Popillia japonica's genome with initial clues to its potential as an invasive pest.</title>
        <authorList>
            <person name="Cucini C."/>
            <person name="Boschi S."/>
            <person name="Funari R."/>
            <person name="Cardaioli E."/>
            <person name="Iannotti N."/>
            <person name="Marturano G."/>
            <person name="Paoli F."/>
            <person name="Bruttini M."/>
            <person name="Carapelli A."/>
            <person name="Frati F."/>
            <person name="Nardi F."/>
        </authorList>
    </citation>
    <scope>NUCLEOTIDE SEQUENCE [LARGE SCALE GENOMIC DNA]</scope>
    <source>
        <strain evidence="2">DMR45628</strain>
    </source>
</reference>
<feature type="domain" description="CRAL-TRIO" evidence="1">
    <location>
        <begin position="99"/>
        <end position="197"/>
    </location>
</feature>
<proteinExistence type="predicted"/>
<dbReference type="GO" id="GO:0016020">
    <property type="term" value="C:membrane"/>
    <property type="evidence" value="ECO:0007669"/>
    <property type="project" value="TreeGrafter"/>
</dbReference>
<sequence>MKVYTAEQAYEDYKDLKKEDVQALQEWMRKQYHLPKISELKIIFFLHASYYKIESAKTYIENYFTLRGSWLEFSQNRDINSEPMRHTIKLGLITDLPIRTKHNHLIVYSRLIDFSLDHFDALRQIKYFDMTVACLFRKLGLSDGQVAIMDMEGCTFGHLLRINLMDLKRHTYYVQEALPVRLKAMHYINISPVADKLLAMET</sequence>
<dbReference type="EMBL" id="JASPKY010000009">
    <property type="protein sequence ID" value="KAK9753913.1"/>
    <property type="molecule type" value="Genomic_DNA"/>
</dbReference>
<protein>
    <submittedName>
        <fullName evidence="2">CRAL/TRIO domain</fullName>
    </submittedName>
</protein>
<comment type="caution">
    <text evidence="2">The sequence shown here is derived from an EMBL/GenBank/DDBJ whole genome shotgun (WGS) entry which is preliminary data.</text>
</comment>
<dbReference type="InterPro" id="IPR036865">
    <property type="entry name" value="CRAL-TRIO_dom_sf"/>
</dbReference>
<dbReference type="Proteomes" id="UP001458880">
    <property type="component" value="Unassembled WGS sequence"/>
</dbReference>
<accession>A0AAW1N3X2</accession>
<dbReference type="GO" id="GO:1902936">
    <property type="term" value="F:phosphatidylinositol bisphosphate binding"/>
    <property type="evidence" value="ECO:0007669"/>
    <property type="project" value="TreeGrafter"/>
</dbReference>
<dbReference type="AlphaFoldDB" id="A0AAW1N3X2"/>
<evidence type="ECO:0000259" key="1">
    <source>
        <dbReference type="Pfam" id="PF00650"/>
    </source>
</evidence>
<dbReference type="CDD" id="cd00170">
    <property type="entry name" value="SEC14"/>
    <property type="match status" value="1"/>
</dbReference>
<dbReference type="PANTHER" id="PTHR10174">
    <property type="entry name" value="ALPHA-TOCOPHEROL TRANSFER PROTEIN-RELATED"/>
    <property type="match status" value="1"/>
</dbReference>
<evidence type="ECO:0000313" key="2">
    <source>
        <dbReference type="EMBL" id="KAK9753913.1"/>
    </source>
</evidence>
<keyword evidence="3" id="KW-1185">Reference proteome</keyword>
<organism evidence="2 3">
    <name type="scientific">Popillia japonica</name>
    <name type="common">Japanese beetle</name>
    <dbReference type="NCBI Taxonomy" id="7064"/>
    <lineage>
        <taxon>Eukaryota</taxon>
        <taxon>Metazoa</taxon>
        <taxon>Ecdysozoa</taxon>
        <taxon>Arthropoda</taxon>
        <taxon>Hexapoda</taxon>
        <taxon>Insecta</taxon>
        <taxon>Pterygota</taxon>
        <taxon>Neoptera</taxon>
        <taxon>Endopterygota</taxon>
        <taxon>Coleoptera</taxon>
        <taxon>Polyphaga</taxon>
        <taxon>Scarabaeiformia</taxon>
        <taxon>Scarabaeidae</taxon>
        <taxon>Rutelinae</taxon>
        <taxon>Popillia</taxon>
    </lineage>
</organism>
<dbReference type="Gene3D" id="3.40.525.10">
    <property type="entry name" value="CRAL-TRIO lipid binding domain"/>
    <property type="match status" value="1"/>
</dbReference>
<dbReference type="Pfam" id="PF00650">
    <property type="entry name" value="CRAL_TRIO"/>
    <property type="match status" value="1"/>
</dbReference>
<dbReference type="SUPFAM" id="SSF46938">
    <property type="entry name" value="CRAL/TRIO N-terminal domain"/>
    <property type="match status" value="1"/>
</dbReference>